<evidence type="ECO:0000256" key="1">
    <source>
        <dbReference type="ARBA" id="ARBA00004651"/>
    </source>
</evidence>
<feature type="transmembrane region" description="Helical" evidence="7">
    <location>
        <begin position="167"/>
        <end position="186"/>
    </location>
</feature>
<evidence type="ECO:0000256" key="7">
    <source>
        <dbReference type="SAM" id="Phobius"/>
    </source>
</evidence>
<dbReference type="PANTHER" id="PTHR23513:SF9">
    <property type="entry name" value="ENTEROBACTIN EXPORTER ENTS"/>
    <property type="match status" value="1"/>
</dbReference>
<feature type="transmembrane region" description="Helical" evidence="7">
    <location>
        <begin position="66"/>
        <end position="87"/>
    </location>
</feature>
<feature type="transmembrane region" description="Helical" evidence="7">
    <location>
        <begin position="36"/>
        <end position="59"/>
    </location>
</feature>
<feature type="transmembrane region" description="Helical" evidence="7">
    <location>
        <begin position="107"/>
        <end position="136"/>
    </location>
</feature>
<proteinExistence type="predicted"/>
<comment type="subcellular location">
    <subcellularLocation>
        <location evidence="1">Cell membrane</location>
        <topology evidence="1">Multi-pass membrane protein</topology>
    </subcellularLocation>
</comment>
<name>A0ABS5SSX7_9GAMM</name>
<gene>
    <name evidence="8" type="ORF">HH682_01545</name>
</gene>
<keyword evidence="3" id="KW-1003">Cell membrane</keyword>
<protein>
    <submittedName>
        <fullName evidence="8">MFS transporter</fullName>
    </submittedName>
</protein>
<dbReference type="Gene3D" id="1.20.1250.20">
    <property type="entry name" value="MFS general substrate transporter like domains"/>
    <property type="match status" value="1"/>
</dbReference>
<dbReference type="Pfam" id="PF05977">
    <property type="entry name" value="MFS_3"/>
    <property type="match status" value="1"/>
</dbReference>
<feature type="transmembrane region" description="Helical" evidence="7">
    <location>
        <begin position="304"/>
        <end position="335"/>
    </location>
</feature>
<evidence type="ECO:0000313" key="8">
    <source>
        <dbReference type="EMBL" id="MBT0723144.1"/>
    </source>
</evidence>
<reference evidence="8 9" key="1">
    <citation type="submission" date="2020-04" db="EMBL/GenBank/DDBJ databases">
        <title>Genome sequencing of Rosenbergiella species.</title>
        <authorList>
            <person name="Alvarez-Perez S."/>
            <person name="Lievens B."/>
        </authorList>
    </citation>
    <scope>NUCLEOTIDE SEQUENCE [LARGE SCALE GENOMIC DNA]</scope>
    <source>
        <strain evidence="8 9">S61</strain>
    </source>
</reference>
<organism evidence="8 9">
    <name type="scientific">Rosenbergiella gaditana</name>
    <dbReference type="NCBI Taxonomy" id="2726987"/>
    <lineage>
        <taxon>Bacteria</taxon>
        <taxon>Pseudomonadati</taxon>
        <taxon>Pseudomonadota</taxon>
        <taxon>Gammaproteobacteria</taxon>
        <taxon>Enterobacterales</taxon>
        <taxon>Erwiniaceae</taxon>
        <taxon>Rosenbergiella</taxon>
    </lineage>
</organism>
<keyword evidence="6 7" id="KW-0472">Membrane</keyword>
<evidence type="ECO:0000256" key="5">
    <source>
        <dbReference type="ARBA" id="ARBA00022989"/>
    </source>
</evidence>
<evidence type="ECO:0000256" key="6">
    <source>
        <dbReference type="ARBA" id="ARBA00023136"/>
    </source>
</evidence>
<evidence type="ECO:0000256" key="4">
    <source>
        <dbReference type="ARBA" id="ARBA00022692"/>
    </source>
</evidence>
<keyword evidence="9" id="KW-1185">Reference proteome</keyword>
<evidence type="ECO:0000313" key="9">
    <source>
        <dbReference type="Proteomes" id="UP000790096"/>
    </source>
</evidence>
<dbReference type="InterPro" id="IPR010290">
    <property type="entry name" value="TM_effector"/>
</dbReference>
<evidence type="ECO:0000256" key="3">
    <source>
        <dbReference type="ARBA" id="ARBA00022475"/>
    </source>
</evidence>
<comment type="caution">
    <text evidence="8">The sequence shown here is derived from an EMBL/GenBank/DDBJ whole genome shotgun (WGS) entry which is preliminary data.</text>
</comment>
<keyword evidence="2" id="KW-0813">Transport</keyword>
<sequence length="422" mass="45058">MLCLSSLLSVCLAWSQVVNPVASSLSPFSHRGFRHYLIAQTCSSLGFQIVSLAVSWQIYAMTHSAFMLGMIGLMQFLPSILLALPAGHLADQYNRKTLIVTGQVIEFLAVAGLIALPFFSWLSTPALLGLVALFWIAKAVEGPANTSLLPALLPAELLSKAMATNQVFREAMVIAGPMIGGLLYLYSPEAAYGVAAICYFVALLMIATVHYPPVALTRLPMTMKNLFAGLHFIFERKDILGVISLDLFAVLLGGVTALLPIFAQDILHTGPWGLGALRAAPSVGALLTGIWISRRVLTRHTGLIMFGCVAGFGVATLVFALSHNLVLSLLALVALGGFDMVSMVIRGAMVQLDTPDAMRGRVNAVNSIFINTSNQFGEFETGVLASMLGTVPAAVVGGVGTLVVVAIWMKLFPSLRQRQQLT</sequence>
<dbReference type="EMBL" id="JABBFR010000002">
    <property type="protein sequence ID" value="MBT0723144.1"/>
    <property type="molecule type" value="Genomic_DNA"/>
</dbReference>
<dbReference type="Proteomes" id="UP000790096">
    <property type="component" value="Unassembled WGS sequence"/>
</dbReference>
<dbReference type="RefSeq" id="WP_214235593.1">
    <property type="nucleotide sequence ID" value="NZ_JABBFR010000002.1"/>
</dbReference>
<keyword evidence="5 7" id="KW-1133">Transmembrane helix</keyword>
<feature type="transmembrane region" description="Helical" evidence="7">
    <location>
        <begin position="239"/>
        <end position="263"/>
    </location>
</feature>
<feature type="transmembrane region" description="Helical" evidence="7">
    <location>
        <begin position="275"/>
        <end position="292"/>
    </location>
</feature>
<dbReference type="SUPFAM" id="SSF103473">
    <property type="entry name" value="MFS general substrate transporter"/>
    <property type="match status" value="1"/>
</dbReference>
<keyword evidence="4 7" id="KW-0812">Transmembrane</keyword>
<accession>A0ABS5SSX7</accession>
<dbReference type="CDD" id="cd06173">
    <property type="entry name" value="MFS_MefA_like"/>
    <property type="match status" value="1"/>
</dbReference>
<feature type="transmembrane region" description="Helical" evidence="7">
    <location>
        <begin position="383"/>
        <end position="409"/>
    </location>
</feature>
<dbReference type="InterPro" id="IPR036259">
    <property type="entry name" value="MFS_trans_sf"/>
</dbReference>
<evidence type="ECO:0000256" key="2">
    <source>
        <dbReference type="ARBA" id="ARBA00022448"/>
    </source>
</evidence>
<feature type="transmembrane region" description="Helical" evidence="7">
    <location>
        <begin position="192"/>
        <end position="219"/>
    </location>
</feature>
<dbReference type="PANTHER" id="PTHR23513">
    <property type="entry name" value="INTEGRAL MEMBRANE EFFLUX PROTEIN-RELATED"/>
    <property type="match status" value="1"/>
</dbReference>